<keyword evidence="3" id="KW-1185">Reference proteome</keyword>
<dbReference type="Proteomes" id="UP000579523">
    <property type="component" value="Unassembled WGS sequence"/>
</dbReference>
<accession>A0A7W7PVP6</accession>
<evidence type="ECO:0000256" key="1">
    <source>
        <dbReference type="SAM" id="MobiDB-lite"/>
    </source>
</evidence>
<dbReference type="InterPro" id="IPR036380">
    <property type="entry name" value="Isochorismatase-like_sf"/>
</dbReference>
<dbReference type="RefSeq" id="WP_184827400.1">
    <property type="nucleotide sequence ID" value="NZ_BMTI01000048.1"/>
</dbReference>
<dbReference type="EMBL" id="JACHJI010000015">
    <property type="protein sequence ID" value="MBB4902211.1"/>
    <property type="molecule type" value="Genomic_DNA"/>
</dbReference>
<protein>
    <submittedName>
        <fullName evidence="2">Uncharacterized protein</fullName>
    </submittedName>
</protein>
<reference evidence="2 3" key="1">
    <citation type="submission" date="2020-08" db="EMBL/GenBank/DDBJ databases">
        <title>Genomic Encyclopedia of Type Strains, Phase III (KMG-III): the genomes of soil and plant-associated and newly described type strains.</title>
        <authorList>
            <person name="Whitman W."/>
        </authorList>
    </citation>
    <scope>NUCLEOTIDE SEQUENCE [LARGE SCALE GENOMIC DNA]</scope>
    <source>
        <strain evidence="2 3">CECT 3273</strain>
    </source>
</reference>
<evidence type="ECO:0000313" key="3">
    <source>
        <dbReference type="Proteomes" id="UP000579523"/>
    </source>
</evidence>
<proteinExistence type="predicted"/>
<name>A0A7W7PVP6_9ACTN</name>
<feature type="region of interest" description="Disordered" evidence="1">
    <location>
        <begin position="58"/>
        <end position="101"/>
    </location>
</feature>
<organism evidence="2 3">
    <name type="scientific">Streptomyces griseomycini</name>
    <dbReference type="NCBI Taxonomy" id="66895"/>
    <lineage>
        <taxon>Bacteria</taxon>
        <taxon>Bacillati</taxon>
        <taxon>Actinomycetota</taxon>
        <taxon>Actinomycetes</taxon>
        <taxon>Kitasatosporales</taxon>
        <taxon>Streptomycetaceae</taxon>
        <taxon>Streptomyces</taxon>
    </lineage>
</organism>
<dbReference type="AlphaFoldDB" id="A0A7W7PVP6"/>
<sequence>MADGTIPAGSRTPGSAGAEGLGVTEVIVTGCATGVRAGTAARRAPGRGYDLVVVADGHAPSERSGADSAGSIGRPGRRVRGRAVAGVGSGAPEGAAELTPA</sequence>
<gene>
    <name evidence="2" type="ORF">FHS37_006303</name>
</gene>
<dbReference type="SUPFAM" id="SSF52499">
    <property type="entry name" value="Isochorismatase-like hydrolases"/>
    <property type="match status" value="1"/>
</dbReference>
<dbReference type="Gene3D" id="3.40.50.850">
    <property type="entry name" value="Isochorismatase-like"/>
    <property type="match status" value="1"/>
</dbReference>
<evidence type="ECO:0000313" key="2">
    <source>
        <dbReference type="EMBL" id="MBB4902211.1"/>
    </source>
</evidence>
<feature type="region of interest" description="Disordered" evidence="1">
    <location>
        <begin position="1"/>
        <end position="21"/>
    </location>
</feature>
<feature type="compositionally biased region" description="Low complexity" evidence="1">
    <location>
        <begin position="82"/>
        <end position="92"/>
    </location>
</feature>
<comment type="caution">
    <text evidence="2">The sequence shown here is derived from an EMBL/GenBank/DDBJ whole genome shotgun (WGS) entry which is preliminary data.</text>
</comment>